<dbReference type="RefSeq" id="WP_267646423.1">
    <property type="nucleotide sequence ID" value="NZ_JANHGR010000001.1"/>
</dbReference>
<evidence type="ECO:0000313" key="6">
    <source>
        <dbReference type="Proteomes" id="UP001597139"/>
    </source>
</evidence>
<dbReference type="Pfam" id="PF15915">
    <property type="entry name" value="BAT"/>
    <property type="match status" value="1"/>
</dbReference>
<evidence type="ECO:0000256" key="2">
    <source>
        <dbReference type="ARBA" id="ARBA00023163"/>
    </source>
</evidence>
<evidence type="ECO:0000313" key="5">
    <source>
        <dbReference type="EMBL" id="MFD1567142.1"/>
    </source>
</evidence>
<dbReference type="AlphaFoldDB" id="A0ABD6BPV9"/>
<dbReference type="Pfam" id="PF04967">
    <property type="entry name" value="HTH_10"/>
    <property type="match status" value="1"/>
</dbReference>
<keyword evidence="6" id="KW-1185">Reference proteome</keyword>
<dbReference type="InterPro" id="IPR031803">
    <property type="entry name" value="BAT_GAF/HTH-assoc"/>
</dbReference>
<comment type="caution">
    <text evidence="5">The sequence shown here is derived from an EMBL/GenBank/DDBJ whole genome shotgun (WGS) entry which is preliminary data.</text>
</comment>
<feature type="domain" description="Bacterioopsin transcriptional activator GAF and HTH associated" evidence="4">
    <location>
        <begin position="5"/>
        <end position="138"/>
    </location>
</feature>
<organism evidence="5 6">
    <name type="scientific">Halolamina litorea</name>
    <dbReference type="NCBI Taxonomy" id="1515593"/>
    <lineage>
        <taxon>Archaea</taxon>
        <taxon>Methanobacteriati</taxon>
        <taxon>Methanobacteriota</taxon>
        <taxon>Stenosarchaea group</taxon>
        <taxon>Halobacteria</taxon>
        <taxon>Halobacteriales</taxon>
        <taxon>Haloferacaceae</taxon>
    </lineage>
</organism>
<reference evidence="5 6" key="1">
    <citation type="journal article" date="2019" name="Int. J. Syst. Evol. Microbiol.">
        <title>The Global Catalogue of Microorganisms (GCM) 10K type strain sequencing project: providing services to taxonomists for standard genome sequencing and annotation.</title>
        <authorList>
            <consortium name="The Broad Institute Genomics Platform"/>
            <consortium name="The Broad Institute Genome Sequencing Center for Infectious Disease"/>
            <person name="Wu L."/>
            <person name="Ma J."/>
        </authorList>
    </citation>
    <scope>NUCLEOTIDE SEQUENCE [LARGE SCALE GENOMIC DNA]</scope>
    <source>
        <strain evidence="5 6">CGMCC 1.12859</strain>
    </source>
</reference>
<gene>
    <name evidence="5" type="ORF">ACFSAU_06525</name>
</gene>
<keyword evidence="2" id="KW-0804">Transcription</keyword>
<dbReference type="EMBL" id="JBHUCZ010000002">
    <property type="protein sequence ID" value="MFD1567142.1"/>
    <property type="molecule type" value="Genomic_DNA"/>
</dbReference>
<name>A0ABD6BPV9_9EURY</name>
<protein>
    <submittedName>
        <fullName evidence="5">Helix-turn-helix domain-containing protein</fullName>
    </submittedName>
</protein>
<evidence type="ECO:0000256" key="1">
    <source>
        <dbReference type="ARBA" id="ARBA00023015"/>
    </source>
</evidence>
<sequence>MSSILEVSIDSEDFVLGRTLNVDFDVTITLEEVIPTGNRAMPYFWVSGKSLDEFEESIESDPTVEEIHQHLRLTDSALYRAQWAEQVQSLLYSIAEEEGTILDGVGSSGTWQFTLRFPDRESLSNFRQRCGELHISLDVQRVYSVSADQIDMEYGLTSKQRDTLITALEMGYFHVPRETTQQELAEELGIQSSSTSETLRRATAELIANTLLEKRTV</sequence>
<accession>A0ABD6BPV9</accession>
<dbReference type="PANTHER" id="PTHR34236:SF1">
    <property type="entry name" value="DIMETHYL SULFOXIDE REDUCTASE TRANSCRIPTIONAL ACTIVATOR"/>
    <property type="match status" value="1"/>
</dbReference>
<evidence type="ECO:0000259" key="4">
    <source>
        <dbReference type="Pfam" id="PF15915"/>
    </source>
</evidence>
<keyword evidence="1" id="KW-0805">Transcription regulation</keyword>
<dbReference type="PANTHER" id="PTHR34236">
    <property type="entry name" value="DIMETHYL SULFOXIDE REDUCTASE TRANSCRIPTIONAL ACTIVATOR"/>
    <property type="match status" value="1"/>
</dbReference>
<evidence type="ECO:0000259" key="3">
    <source>
        <dbReference type="Pfam" id="PF04967"/>
    </source>
</evidence>
<dbReference type="Proteomes" id="UP001597139">
    <property type="component" value="Unassembled WGS sequence"/>
</dbReference>
<dbReference type="InterPro" id="IPR007050">
    <property type="entry name" value="HTH_bacterioopsin"/>
</dbReference>
<feature type="domain" description="HTH bat-type" evidence="3">
    <location>
        <begin position="156"/>
        <end position="207"/>
    </location>
</feature>
<proteinExistence type="predicted"/>